<name>A0A0M9VUR7_ESCWE</name>
<dbReference type="Gene3D" id="3.40.50.1820">
    <property type="entry name" value="alpha/beta hydrolase"/>
    <property type="match status" value="1"/>
</dbReference>
<dbReference type="PRINTS" id="PR00724">
    <property type="entry name" value="CRBOXYPTASEC"/>
</dbReference>
<evidence type="ECO:0000256" key="6">
    <source>
        <dbReference type="ARBA" id="ARBA00022692"/>
    </source>
</evidence>
<dbReference type="GO" id="GO:0005802">
    <property type="term" value="C:trans-Golgi network"/>
    <property type="evidence" value="ECO:0007669"/>
    <property type="project" value="TreeGrafter"/>
</dbReference>
<keyword evidence="19" id="KW-1185">Reference proteome</keyword>
<keyword evidence="7" id="KW-0053">Apoptosis</keyword>
<dbReference type="InterPro" id="IPR029058">
    <property type="entry name" value="AB_hydrolase_fold"/>
</dbReference>
<comment type="caution">
    <text evidence="18">The sequence shown here is derived from an EMBL/GenBank/DDBJ whole genome shotgun (WGS) entry which is preliminary data.</text>
</comment>
<evidence type="ECO:0000256" key="9">
    <source>
        <dbReference type="ARBA" id="ARBA00022801"/>
    </source>
</evidence>
<feature type="compositionally biased region" description="Acidic residues" evidence="16">
    <location>
        <begin position="613"/>
        <end position="624"/>
    </location>
</feature>
<proteinExistence type="inferred from homology"/>
<evidence type="ECO:0000256" key="15">
    <source>
        <dbReference type="RuleBase" id="RU361156"/>
    </source>
</evidence>
<evidence type="ECO:0000256" key="3">
    <source>
        <dbReference type="ARBA" id="ARBA00009431"/>
    </source>
</evidence>
<evidence type="ECO:0000256" key="12">
    <source>
        <dbReference type="ARBA" id="ARBA00023136"/>
    </source>
</evidence>
<reference evidence="18 19" key="1">
    <citation type="submission" date="2015-07" db="EMBL/GenBank/DDBJ databases">
        <title>The genome of the fungus Escovopsis weberi, a specialized disease agent of ant agriculture.</title>
        <authorList>
            <person name="de Man T.J."/>
            <person name="Stajich J.E."/>
            <person name="Kubicek C.P."/>
            <person name="Chenthamara K."/>
            <person name="Atanasova L."/>
            <person name="Druzhinina I.S."/>
            <person name="Birnbaum S."/>
            <person name="Barribeau S.M."/>
            <person name="Teiling C."/>
            <person name="Suen G."/>
            <person name="Currie C."/>
            <person name="Gerardo N.M."/>
        </authorList>
    </citation>
    <scope>NUCLEOTIDE SEQUENCE [LARGE SCALE GENOMIC DNA]</scope>
</reference>
<feature type="chain" id="PRO_5005839325" description="Carboxypeptidase" evidence="15">
    <location>
        <begin position="28"/>
        <end position="654"/>
    </location>
</feature>
<comment type="similarity">
    <text evidence="3 15">Belongs to the peptidase S10 family.</text>
</comment>
<dbReference type="Proteomes" id="UP000053831">
    <property type="component" value="Unassembled WGS sequence"/>
</dbReference>
<dbReference type="PANTHER" id="PTHR11802">
    <property type="entry name" value="SERINE PROTEASE FAMILY S10 SERINE CARBOXYPEPTIDASE"/>
    <property type="match status" value="1"/>
</dbReference>
<evidence type="ECO:0000256" key="4">
    <source>
        <dbReference type="ARBA" id="ARBA00022645"/>
    </source>
</evidence>
<dbReference type="EC" id="3.4.16.-" evidence="15"/>
<evidence type="ECO:0000256" key="5">
    <source>
        <dbReference type="ARBA" id="ARBA00022670"/>
    </source>
</evidence>
<feature type="transmembrane region" description="Helical" evidence="17">
    <location>
        <begin position="519"/>
        <end position="536"/>
    </location>
</feature>
<evidence type="ECO:0000256" key="17">
    <source>
        <dbReference type="SAM" id="Phobius"/>
    </source>
</evidence>
<keyword evidence="9 15" id="KW-0378">Hydrolase</keyword>
<evidence type="ECO:0000256" key="11">
    <source>
        <dbReference type="ARBA" id="ARBA00023034"/>
    </source>
</evidence>
<gene>
    <name evidence="18" type="ORF">ESCO_006224</name>
</gene>
<evidence type="ECO:0000256" key="16">
    <source>
        <dbReference type="SAM" id="MobiDB-lite"/>
    </source>
</evidence>
<protein>
    <recommendedName>
        <fullName evidence="15">Carboxypeptidase</fullName>
        <ecNumber evidence="15">3.4.16.-</ecNumber>
    </recommendedName>
</protein>
<keyword evidence="5 15" id="KW-0645">Protease</keyword>
<evidence type="ECO:0000256" key="10">
    <source>
        <dbReference type="ARBA" id="ARBA00022989"/>
    </source>
</evidence>
<feature type="compositionally biased region" description="Basic and acidic residues" evidence="16">
    <location>
        <begin position="473"/>
        <end position="483"/>
    </location>
</feature>
<dbReference type="InterPro" id="IPR001563">
    <property type="entry name" value="Peptidase_S10"/>
</dbReference>
<dbReference type="OrthoDB" id="443318at2759"/>
<evidence type="ECO:0000256" key="8">
    <source>
        <dbReference type="ARBA" id="ARBA00022729"/>
    </source>
</evidence>
<dbReference type="EMBL" id="LGSR01000018">
    <property type="protein sequence ID" value="KOS20213.1"/>
    <property type="molecule type" value="Genomic_DNA"/>
</dbReference>
<dbReference type="Pfam" id="PF00450">
    <property type="entry name" value="Peptidase_S10"/>
    <property type="match status" value="1"/>
</dbReference>
<organism evidence="18 19">
    <name type="scientific">Escovopsis weberi</name>
    <dbReference type="NCBI Taxonomy" id="150374"/>
    <lineage>
        <taxon>Eukaryota</taxon>
        <taxon>Fungi</taxon>
        <taxon>Dikarya</taxon>
        <taxon>Ascomycota</taxon>
        <taxon>Pezizomycotina</taxon>
        <taxon>Sordariomycetes</taxon>
        <taxon>Hypocreomycetidae</taxon>
        <taxon>Hypocreales</taxon>
        <taxon>Hypocreaceae</taxon>
        <taxon>Escovopsis</taxon>
    </lineage>
</organism>
<comment type="catalytic activity">
    <reaction evidence="1">
        <text>Preferential release of a C-terminal arginine or lysine residue.</text>
        <dbReference type="EC" id="3.4.16.6"/>
    </reaction>
</comment>
<dbReference type="InterPro" id="IPR018202">
    <property type="entry name" value="Ser_caboxypep_ser_AS"/>
</dbReference>
<dbReference type="GO" id="GO:0006915">
    <property type="term" value="P:apoptotic process"/>
    <property type="evidence" value="ECO:0007669"/>
    <property type="project" value="UniProtKB-KW"/>
</dbReference>
<dbReference type="FunFam" id="3.40.50.1820:FF:000121">
    <property type="entry name" value="Carboxypeptidase D"/>
    <property type="match status" value="1"/>
</dbReference>
<keyword evidence="13" id="KW-0325">Glycoprotein</keyword>
<comment type="function">
    <text evidence="14">Protease with a carboxypeptidase B-like function involved in the C-terminal processing of the lysine and arginine residues from protein precursors. Promotes cell fusion and is involved in the programmed cell death.</text>
</comment>
<feature type="compositionally biased region" description="Polar residues" evidence="16">
    <location>
        <begin position="488"/>
        <end position="502"/>
    </location>
</feature>
<comment type="subcellular location">
    <subcellularLocation>
        <location evidence="2">Golgi apparatus</location>
        <location evidence="2">trans-Golgi network membrane</location>
        <topology evidence="2">Single-pass type I membrane protein</topology>
    </subcellularLocation>
</comment>
<evidence type="ECO:0000256" key="7">
    <source>
        <dbReference type="ARBA" id="ARBA00022703"/>
    </source>
</evidence>
<dbReference type="PROSITE" id="PS00131">
    <property type="entry name" value="CARBOXYPEPT_SER_SER"/>
    <property type="match status" value="1"/>
</dbReference>
<accession>A0A0M9VUR7</accession>
<keyword evidence="11" id="KW-0333">Golgi apparatus</keyword>
<feature type="region of interest" description="Disordered" evidence="16">
    <location>
        <begin position="585"/>
        <end position="654"/>
    </location>
</feature>
<keyword evidence="6 17" id="KW-0812">Transmembrane</keyword>
<evidence type="ECO:0000313" key="19">
    <source>
        <dbReference type="Proteomes" id="UP000053831"/>
    </source>
</evidence>
<evidence type="ECO:0000256" key="13">
    <source>
        <dbReference type="ARBA" id="ARBA00023180"/>
    </source>
</evidence>
<evidence type="ECO:0000256" key="2">
    <source>
        <dbReference type="ARBA" id="ARBA00004393"/>
    </source>
</evidence>
<keyword evidence="12 17" id="KW-0472">Membrane</keyword>
<evidence type="ECO:0000256" key="14">
    <source>
        <dbReference type="ARBA" id="ARBA00037042"/>
    </source>
</evidence>
<dbReference type="PANTHER" id="PTHR11802:SF190">
    <property type="entry name" value="PHEROMONE-PROCESSING CARBOXYPEPTIDASE KEX1"/>
    <property type="match status" value="1"/>
</dbReference>
<feature type="region of interest" description="Disordered" evidence="16">
    <location>
        <begin position="471"/>
        <end position="502"/>
    </location>
</feature>
<dbReference type="GO" id="GO:0006508">
    <property type="term" value="P:proteolysis"/>
    <property type="evidence" value="ECO:0007669"/>
    <property type="project" value="UniProtKB-KW"/>
</dbReference>
<dbReference type="SUPFAM" id="SSF53474">
    <property type="entry name" value="alpha/beta-Hydrolases"/>
    <property type="match status" value="1"/>
</dbReference>
<sequence>MASPSRAACWPWLAVFIALWHAAVIAADLSAADYYVRDLPGLPKEGSPVKMHAGHIEITPEHNGNLFFWHFQNKHIANKQRTVLWLNGGPGCSSEDGALMEIGPYRLKDDQTLVLNNGSWNEFANLLFVDNPVGTGFSYADTDSYVHGLDEMATQMVAFLEKFFALFPEYEHDDLYIAGESYAGQYIPYVARAILARNKKLAEENKAGEAWSLQGLLIGNGWISPTEQYEAYLTFALEKGLIEKGSEHHAQLEAAQRACKTIMVASPDRVDYAECERILSDILKYSLKGDRCYNMYDVRLRDSYPSCGMNWPADLAYVTPYLRRPEVVSALHVSAARNTGWQECNGAVGQAFKAKGARPAVDLLPELMRAVPLLLFSGAEDLICNHLGTEALISAMEWNGGKGFELAPGNWAPRRKWTFEGTDAGVWQEARNLTYVLFYNSSHMVPFDFPRRTRDMLDRFMRVDISSIGGEPTDSRIDGEKGVETTVGGASNSTQAHQQETQKQLDDAKWAAYRRSGEIVLVIVAVAAAAWAYFLWRQRRGLPGGAVYSALVGHDDGGGGAGGRGAAGSRLEAFRRKHAGNDLEASAFNESELDDLHVETPTTTGADRYAVGESDEEDDDDHDDDVERRGQANGGVDGDGIEKGTGRAQGSGSR</sequence>
<keyword evidence="8 15" id="KW-0732">Signal</keyword>
<evidence type="ECO:0000256" key="1">
    <source>
        <dbReference type="ARBA" id="ARBA00001003"/>
    </source>
</evidence>
<dbReference type="GO" id="GO:0004185">
    <property type="term" value="F:serine-type carboxypeptidase activity"/>
    <property type="evidence" value="ECO:0007669"/>
    <property type="project" value="UniProtKB-UniRule"/>
</dbReference>
<keyword evidence="4 15" id="KW-0121">Carboxypeptidase</keyword>
<feature type="signal peptide" evidence="15">
    <location>
        <begin position="1"/>
        <end position="27"/>
    </location>
</feature>
<keyword evidence="10 17" id="KW-1133">Transmembrane helix</keyword>
<evidence type="ECO:0000313" key="18">
    <source>
        <dbReference type="EMBL" id="KOS20213.1"/>
    </source>
</evidence>
<dbReference type="AlphaFoldDB" id="A0A0M9VUR7"/>
<dbReference type="STRING" id="150374.A0A0M9VUR7"/>